<accession>A0ABD2JTQ6</accession>
<evidence type="ECO:0000313" key="2">
    <source>
        <dbReference type="Proteomes" id="UP001620626"/>
    </source>
</evidence>
<name>A0ABD2JTQ6_9BILA</name>
<evidence type="ECO:0000313" key="1">
    <source>
        <dbReference type="EMBL" id="KAL3093964.1"/>
    </source>
</evidence>
<gene>
    <name evidence="1" type="ORF">niasHT_027292</name>
</gene>
<proteinExistence type="predicted"/>
<reference evidence="1 2" key="1">
    <citation type="submission" date="2024-10" db="EMBL/GenBank/DDBJ databases">
        <authorList>
            <person name="Kim D."/>
        </authorList>
    </citation>
    <scope>NUCLEOTIDE SEQUENCE [LARGE SCALE GENOMIC DNA]</scope>
    <source>
        <strain evidence="1">BH-2024</strain>
    </source>
</reference>
<protein>
    <submittedName>
        <fullName evidence="1">Uncharacterized protein</fullName>
    </submittedName>
</protein>
<organism evidence="1 2">
    <name type="scientific">Heterodera trifolii</name>
    <dbReference type="NCBI Taxonomy" id="157864"/>
    <lineage>
        <taxon>Eukaryota</taxon>
        <taxon>Metazoa</taxon>
        <taxon>Ecdysozoa</taxon>
        <taxon>Nematoda</taxon>
        <taxon>Chromadorea</taxon>
        <taxon>Rhabditida</taxon>
        <taxon>Tylenchina</taxon>
        <taxon>Tylenchomorpha</taxon>
        <taxon>Tylenchoidea</taxon>
        <taxon>Heteroderidae</taxon>
        <taxon>Heteroderinae</taxon>
        <taxon>Heterodera</taxon>
    </lineage>
</organism>
<sequence>MALSKTFCPSKEWPVDRMLCPLGQYVLFLSEKAKNRPKVKWVAPTLCFSCDIDEIIEWQRSIFKDERVAFFKKHLKTATNGKDDGIVRILREKPGAFTKLQHLIDIQLMTDLWTDLEIREKLRNEHC</sequence>
<comment type="caution">
    <text evidence="1">The sequence shown here is derived from an EMBL/GenBank/DDBJ whole genome shotgun (WGS) entry which is preliminary data.</text>
</comment>
<dbReference type="AlphaFoldDB" id="A0ABD2JTQ6"/>
<keyword evidence="2" id="KW-1185">Reference proteome</keyword>
<dbReference type="EMBL" id="JBICBT010000906">
    <property type="protein sequence ID" value="KAL3093964.1"/>
    <property type="molecule type" value="Genomic_DNA"/>
</dbReference>
<dbReference type="Proteomes" id="UP001620626">
    <property type="component" value="Unassembled WGS sequence"/>
</dbReference>